<name>A0A370HK73_9NOCA</name>
<evidence type="ECO:0000256" key="1">
    <source>
        <dbReference type="ARBA" id="ARBA00023172"/>
    </source>
</evidence>
<organism evidence="3 4">
    <name type="scientific">Nocardia pseudobrasiliensis</name>
    <dbReference type="NCBI Taxonomy" id="45979"/>
    <lineage>
        <taxon>Bacteria</taxon>
        <taxon>Bacillati</taxon>
        <taxon>Actinomycetota</taxon>
        <taxon>Actinomycetes</taxon>
        <taxon>Mycobacteriales</taxon>
        <taxon>Nocardiaceae</taxon>
        <taxon>Nocardia</taxon>
    </lineage>
</organism>
<sequence length="272" mass="29738">MATKSSTNGSRNIGSEIAYLARALKAPSLADAVDRLSERARSENWSHEEFLAACLQREVAAREAHGGEGRIRAARFPSRKSLEEFDFDHQRSLKRGTITHLGTLDFITATENVVFLGPPGTGKTHLSIGLSIRACQAGHRVALVAGVPADADVFRLYSDYLHEEYGLLDCDYVFVNLSGAPVGGPMTYASVDRLVRRLRGRTGIMFSPHMFRHSYATGLLRRGVSPEIVAKLLGHSSISVTIDTYSHLGIEDARRTLTAAGFLDPTTTEHTQ</sequence>
<keyword evidence="4" id="KW-1185">Reference proteome</keyword>
<dbReference type="Pfam" id="PF01695">
    <property type="entry name" value="IstB_IS21"/>
    <property type="match status" value="1"/>
</dbReference>
<reference evidence="3 4" key="1">
    <citation type="submission" date="2018-07" db="EMBL/GenBank/DDBJ databases">
        <title>Genomic Encyclopedia of Type Strains, Phase IV (KMG-IV): sequencing the most valuable type-strain genomes for metagenomic binning, comparative biology and taxonomic classification.</title>
        <authorList>
            <person name="Goeker M."/>
        </authorList>
    </citation>
    <scope>NUCLEOTIDE SEQUENCE [LARGE SCALE GENOMIC DNA]</scope>
    <source>
        <strain evidence="3 4">DSM 44290</strain>
    </source>
</reference>
<proteinExistence type="predicted"/>
<dbReference type="STRING" id="1210086.GCA_001613105_07925"/>
<keyword evidence="1" id="KW-0233">DNA recombination</keyword>
<evidence type="ECO:0000313" key="4">
    <source>
        <dbReference type="Proteomes" id="UP000254869"/>
    </source>
</evidence>
<dbReference type="SUPFAM" id="SSF56349">
    <property type="entry name" value="DNA breaking-rejoining enzymes"/>
    <property type="match status" value="1"/>
</dbReference>
<dbReference type="PROSITE" id="PS51898">
    <property type="entry name" value="TYR_RECOMBINASE"/>
    <property type="match status" value="1"/>
</dbReference>
<accession>A0A370HK73</accession>
<dbReference type="GO" id="GO:0005524">
    <property type="term" value="F:ATP binding"/>
    <property type="evidence" value="ECO:0007669"/>
    <property type="project" value="InterPro"/>
</dbReference>
<protein>
    <submittedName>
        <fullName evidence="3">Phage integrase family protein</fullName>
    </submittedName>
</protein>
<dbReference type="InterPro" id="IPR013762">
    <property type="entry name" value="Integrase-like_cat_sf"/>
</dbReference>
<dbReference type="Gene3D" id="1.10.443.10">
    <property type="entry name" value="Intergrase catalytic core"/>
    <property type="match status" value="1"/>
</dbReference>
<dbReference type="GO" id="GO:0006310">
    <property type="term" value="P:DNA recombination"/>
    <property type="evidence" value="ECO:0007669"/>
    <property type="project" value="UniProtKB-KW"/>
</dbReference>
<dbReference type="AlphaFoldDB" id="A0A370HK73"/>
<dbReference type="RefSeq" id="WP_307599145.1">
    <property type="nucleotide sequence ID" value="NZ_QQBC01000022.1"/>
</dbReference>
<dbReference type="InterPro" id="IPR011010">
    <property type="entry name" value="DNA_brk_join_enz"/>
</dbReference>
<dbReference type="InterPro" id="IPR050090">
    <property type="entry name" value="Tyrosine_recombinase_XerCD"/>
</dbReference>
<dbReference type="EMBL" id="QQBC01000022">
    <property type="protein sequence ID" value="RDI58972.1"/>
    <property type="molecule type" value="Genomic_DNA"/>
</dbReference>
<dbReference type="GO" id="GO:0015074">
    <property type="term" value="P:DNA integration"/>
    <property type="evidence" value="ECO:0007669"/>
    <property type="project" value="InterPro"/>
</dbReference>
<evidence type="ECO:0000259" key="2">
    <source>
        <dbReference type="PROSITE" id="PS51898"/>
    </source>
</evidence>
<dbReference type="InterPro" id="IPR027417">
    <property type="entry name" value="P-loop_NTPase"/>
</dbReference>
<gene>
    <name evidence="3" type="ORF">DFR76_1227</name>
</gene>
<dbReference type="Proteomes" id="UP000254869">
    <property type="component" value="Unassembled WGS sequence"/>
</dbReference>
<dbReference type="PANTHER" id="PTHR30349">
    <property type="entry name" value="PHAGE INTEGRASE-RELATED"/>
    <property type="match status" value="1"/>
</dbReference>
<comment type="caution">
    <text evidence="3">The sequence shown here is derived from an EMBL/GenBank/DDBJ whole genome shotgun (WGS) entry which is preliminary data.</text>
</comment>
<dbReference type="InterPro" id="IPR002104">
    <property type="entry name" value="Integrase_catalytic"/>
</dbReference>
<dbReference type="SUPFAM" id="SSF52540">
    <property type="entry name" value="P-loop containing nucleoside triphosphate hydrolases"/>
    <property type="match status" value="1"/>
</dbReference>
<feature type="domain" description="Tyr recombinase" evidence="2">
    <location>
        <begin position="35"/>
        <end position="258"/>
    </location>
</feature>
<dbReference type="InterPro" id="IPR002611">
    <property type="entry name" value="IstB_ATP-bd"/>
</dbReference>
<dbReference type="GO" id="GO:0003677">
    <property type="term" value="F:DNA binding"/>
    <property type="evidence" value="ECO:0007669"/>
    <property type="project" value="InterPro"/>
</dbReference>
<dbReference type="Pfam" id="PF00589">
    <property type="entry name" value="Phage_integrase"/>
    <property type="match status" value="1"/>
</dbReference>
<evidence type="ECO:0000313" key="3">
    <source>
        <dbReference type="EMBL" id="RDI58972.1"/>
    </source>
</evidence>